<feature type="signal peptide" evidence="1">
    <location>
        <begin position="1"/>
        <end position="19"/>
    </location>
</feature>
<sequence length="93" mass="10624">MYRALVAFWFCVGPQSTLQVSITSQLTRIMIPLKQGSSLNQEIRYLLTGGAETNFITTSGENTRDVVFYGEDREMRSMYSRTWDLMDRALSAT</sequence>
<proteinExistence type="predicted"/>
<feature type="chain" id="PRO_5047418108" evidence="1">
    <location>
        <begin position="20"/>
        <end position="93"/>
    </location>
</feature>
<accession>A0ABV0Q9I8</accession>
<dbReference type="EMBL" id="JAHRIN010001993">
    <property type="protein sequence ID" value="MEQ2192207.1"/>
    <property type="molecule type" value="Genomic_DNA"/>
</dbReference>
<name>A0ABV0Q9I8_9TELE</name>
<evidence type="ECO:0000313" key="2">
    <source>
        <dbReference type="EMBL" id="MEQ2192207.1"/>
    </source>
</evidence>
<gene>
    <name evidence="2" type="ORF">XENOCAPTIV_008469</name>
</gene>
<protein>
    <submittedName>
        <fullName evidence="2">Uncharacterized protein</fullName>
    </submittedName>
</protein>
<organism evidence="2 3">
    <name type="scientific">Xenoophorus captivus</name>
    <dbReference type="NCBI Taxonomy" id="1517983"/>
    <lineage>
        <taxon>Eukaryota</taxon>
        <taxon>Metazoa</taxon>
        <taxon>Chordata</taxon>
        <taxon>Craniata</taxon>
        <taxon>Vertebrata</taxon>
        <taxon>Euteleostomi</taxon>
        <taxon>Actinopterygii</taxon>
        <taxon>Neopterygii</taxon>
        <taxon>Teleostei</taxon>
        <taxon>Neoteleostei</taxon>
        <taxon>Acanthomorphata</taxon>
        <taxon>Ovalentaria</taxon>
        <taxon>Atherinomorphae</taxon>
        <taxon>Cyprinodontiformes</taxon>
        <taxon>Goodeidae</taxon>
        <taxon>Xenoophorus</taxon>
    </lineage>
</organism>
<evidence type="ECO:0000256" key="1">
    <source>
        <dbReference type="SAM" id="SignalP"/>
    </source>
</evidence>
<evidence type="ECO:0000313" key="3">
    <source>
        <dbReference type="Proteomes" id="UP001434883"/>
    </source>
</evidence>
<dbReference type="Proteomes" id="UP001434883">
    <property type="component" value="Unassembled WGS sequence"/>
</dbReference>
<reference evidence="2 3" key="1">
    <citation type="submission" date="2021-06" db="EMBL/GenBank/DDBJ databases">
        <authorList>
            <person name="Palmer J.M."/>
        </authorList>
    </citation>
    <scope>NUCLEOTIDE SEQUENCE [LARGE SCALE GENOMIC DNA]</scope>
    <source>
        <strain evidence="2 3">XC_2019</strain>
        <tissue evidence="2">Muscle</tissue>
    </source>
</reference>
<keyword evidence="1" id="KW-0732">Signal</keyword>
<keyword evidence="3" id="KW-1185">Reference proteome</keyword>
<comment type="caution">
    <text evidence="2">The sequence shown here is derived from an EMBL/GenBank/DDBJ whole genome shotgun (WGS) entry which is preliminary data.</text>
</comment>